<proteinExistence type="predicted"/>
<dbReference type="Proteomes" id="UP000789860">
    <property type="component" value="Unassembled WGS sequence"/>
</dbReference>
<gene>
    <name evidence="1" type="ORF">SCALOS_LOCUS2263</name>
</gene>
<evidence type="ECO:0000313" key="2">
    <source>
        <dbReference type="Proteomes" id="UP000789860"/>
    </source>
</evidence>
<name>A0ACA9KJA6_9GLOM</name>
<protein>
    <submittedName>
        <fullName evidence="1">3630_t:CDS:1</fullName>
    </submittedName>
</protein>
<organism evidence="1 2">
    <name type="scientific">Scutellospora calospora</name>
    <dbReference type="NCBI Taxonomy" id="85575"/>
    <lineage>
        <taxon>Eukaryota</taxon>
        <taxon>Fungi</taxon>
        <taxon>Fungi incertae sedis</taxon>
        <taxon>Mucoromycota</taxon>
        <taxon>Glomeromycotina</taxon>
        <taxon>Glomeromycetes</taxon>
        <taxon>Diversisporales</taxon>
        <taxon>Gigasporaceae</taxon>
        <taxon>Scutellospora</taxon>
    </lineage>
</organism>
<comment type="caution">
    <text evidence="1">The sequence shown here is derived from an EMBL/GenBank/DDBJ whole genome shotgun (WGS) entry which is preliminary data.</text>
</comment>
<evidence type="ECO:0000313" key="1">
    <source>
        <dbReference type="EMBL" id="CAG8476877.1"/>
    </source>
</evidence>
<sequence>VVLSSEHDNLEPTEHFLFQPEEFVKLDTSVQGSAELDELETLEEGPVMRSELVNIDPTKFPLLTHLIELAVGSRFPFWLIAEHYIKEYRRQKGFAVNRYQVGYHKDAGSFNQIVKRQTFSCEYAGTYKPKKTKPLDQQRNKGSKKTDCKWHINLSNPEYSSFIHVNFVDLKHNHELLADNTKFATKFRKFDPLVLAEIERTNLSNAIQKIKHENLITGSDVSNLLKFLLNQQKEEPTMFVQLLINVDNVVLYDNTSRTNKYNFPLSLFVIVDNDRKSRLGIEPKVILTDMDAAMELKAKLGKTAFKQFVYDFWKMRNSLCINIFEQRFETLLETYSNINEYLQDSIYLTRHSWAYAFISRIFTAGMQSTQYVESINAIIHKAVSSSSTMFDVAKALDSQIQREALNKDFLLWKYKSMTYYQPFVKQMCESVLYRYEKLSLDEAFKFNEDQSDQWKIYEN</sequence>
<keyword evidence="2" id="KW-1185">Reference proteome</keyword>
<dbReference type="EMBL" id="CAJVPM010001936">
    <property type="protein sequence ID" value="CAG8476877.1"/>
    <property type="molecule type" value="Genomic_DNA"/>
</dbReference>
<feature type="non-terminal residue" evidence="1">
    <location>
        <position position="1"/>
    </location>
</feature>
<accession>A0ACA9KJA6</accession>
<reference evidence="1" key="1">
    <citation type="submission" date="2021-06" db="EMBL/GenBank/DDBJ databases">
        <authorList>
            <person name="Kallberg Y."/>
            <person name="Tangrot J."/>
            <person name="Rosling A."/>
        </authorList>
    </citation>
    <scope>NUCLEOTIDE SEQUENCE</scope>
    <source>
        <strain evidence="1">AU212A</strain>
    </source>
</reference>